<dbReference type="SUPFAM" id="SSF51316">
    <property type="entry name" value="Mss4-like"/>
    <property type="match status" value="1"/>
</dbReference>
<evidence type="ECO:0000313" key="7">
    <source>
        <dbReference type="Proteomes" id="UP000503018"/>
    </source>
</evidence>
<name>A0A6M4AT37_9SPHN</name>
<dbReference type="GO" id="GO:0016846">
    <property type="term" value="F:carbon-sulfur lyase activity"/>
    <property type="evidence" value="ECO:0007669"/>
    <property type="project" value="InterPro"/>
</dbReference>
<gene>
    <name evidence="6" type="ORF">GV829_07015</name>
</gene>
<keyword evidence="7" id="KW-1185">Reference proteome</keyword>
<dbReference type="PROSITE" id="PS51891">
    <property type="entry name" value="CENP_V_GFA"/>
    <property type="match status" value="1"/>
</dbReference>
<evidence type="ECO:0000256" key="3">
    <source>
        <dbReference type="ARBA" id="ARBA00022833"/>
    </source>
</evidence>
<reference evidence="6 7" key="1">
    <citation type="submission" date="2020-01" db="EMBL/GenBank/DDBJ databases">
        <title>Sphingomonas sp. strain CSW-10.</title>
        <authorList>
            <person name="Chen W.-M."/>
        </authorList>
    </citation>
    <scope>NUCLEOTIDE SEQUENCE [LARGE SCALE GENOMIC DNA]</scope>
    <source>
        <strain evidence="6 7">CSW-10</strain>
    </source>
</reference>
<dbReference type="RefSeq" id="WP_169945270.1">
    <property type="nucleotide sequence ID" value="NZ_CP053015.1"/>
</dbReference>
<dbReference type="InterPro" id="IPR011057">
    <property type="entry name" value="Mss4-like_sf"/>
</dbReference>
<feature type="domain" description="CENP-V/GFA" evidence="5">
    <location>
        <begin position="6"/>
        <end position="121"/>
    </location>
</feature>
<dbReference type="Gene3D" id="3.90.1590.10">
    <property type="entry name" value="glutathione-dependent formaldehyde- activating enzyme (gfa)"/>
    <property type="match status" value="1"/>
</dbReference>
<dbReference type="KEGG" id="slan:GV829_07015"/>
<dbReference type="AlphaFoldDB" id="A0A6M4AT37"/>
<dbReference type="Pfam" id="PF04828">
    <property type="entry name" value="GFA"/>
    <property type="match status" value="1"/>
</dbReference>
<dbReference type="PANTHER" id="PTHR33337">
    <property type="entry name" value="GFA DOMAIN-CONTAINING PROTEIN"/>
    <property type="match status" value="1"/>
</dbReference>
<dbReference type="EMBL" id="CP053015">
    <property type="protein sequence ID" value="QJQ32234.1"/>
    <property type="molecule type" value="Genomic_DNA"/>
</dbReference>
<keyword evidence="3" id="KW-0862">Zinc</keyword>
<dbReference type="PANTHER" id="PTHR33337:SF40">
    <property type="entry name" value="CENP-V_GFA DOMAIN-CONTAINING PROTEIN-RELATED"/>
    <property type="match status" value="1"/>
</dbReference>
<keyword evidence="2" id="KW-0479">Metal-binding</keyword>
<dbReference type="Proteomes" id="UP000503018">
    <property type="component" value="Chromosome"/>
</dbReference>
<evidence type="ECO:0000256" key="4">
    <source>
        <dbReference type="ARBA" id="ARBA00023239"/>
    </source>
</evidence>
<dbReference type="GO" id="GO:0046872">
    <property type="term" value="F:metal ion binding"/>
    <property type="evidence" value="ECO:0007669"/>
    <property type="project" value="UniProtKB-KW"/>
</dbReference>
<proteinExistence type="inferred from homology"/>
<evidence type="ECO:0000313" key="6">
    <source>
        <dbReference type="EMBL" id="QJQ32234.1"/>
    </source>
</evidence>
<dbReference type="InterPro" id="IPR006913">
    <property type="entry name" value="CENP-V/GFA"/>
</dbReference>
<organism evidence="6 7">
    <name type="scientific">Sphingomonas lacunae</name>
    <dbReference type="NCBI Taxonomy" id="2698828"/>
    <lineage>
        <taxon>Bacteria</taxon>
        <taxon>Pseudomonadati</taxon>
        <taxon>Pseudomonadota</taxon>
        <taxon>Alphaproteobacteria</taxon>
        <taxon>Sphingomonadales</taxon>
        <taxon>Sphingomonadaceae</taxon>
        <taxon>Sphingomonas</taxon>
    </lineage>
</organism>
<keyword evidence="4" id="KW-0456">Lyase</keyword>
<evidence type="ECO:0000256" key="1">
    <source>
        <dbReference type="ARBA" id="ARBA00005495"/>
    </source>
</evidence>
<sequence>MGDAAREGGCLCGAVRYSISGEPLVTAVCHCTHCQKQGGSAFSVVAVVTDAQYSQSGETRVYADRGDSGKGVERHFCGNCGSPIVSLVEAMPGLTMVKAGTLDDPRGLTPTQEVWCGSAWDAVPPFAGTTRVVGAS</sequence>
<comment type="similarity">
    <text evidence="1">Belongs to the Gfa family.</text>
</comment>
<protein>
    <submittedName>
        <fullName evidence="6">GFA family protein</fullName>
    </submittedName>
</protein>
<accession>A0A6M4AT37</accession>
<evidence type="ECO:0000256" key="2">
    <source>
        <dbReference type="ARBA" id="ARBA00022723"/>
    </source>
</evidence>
<evidence type="ECO:0000259" key="5">
    <source>
        <dbReference type="PROSITE" id="PS51891"/>
    </source>
</evidence>